<dbReference type="SUPFAM" id="SSF47336">
    <property type="entry name" value="ACP-like"/>
    <property type="match status" value="1"/>
</dbReference>
<comment type="caution">
    <text evidence="2">The sequence shown here is derived from an EMBL/GenBank/DDBJ whole genome shotgun (WGS) entry which is preliminary data.</text>
</comment>
<sequence length="84" mass="9143">MHDDTRIRCLPALRSILVQESELAGVVERGAALFDSPSLDSLALVNLVVALENEFAIQIDAEDLEQVFATLDSLVDYLDGKRAG</sequence>
<accession>A0A4R1BGI2</accession>
<dbReference type="Proteomes" id="UP000295443">
    <property type="component" value="Unassembled WGS sequence"/>
</dbReference>
<evidence type="ECO:0000313" key="2">
    <source>
        <dbReference type="EMBL" id="TCJ16267.1"/>
    </source>
</evidence>
<dbReference type="PROSITE" id="PS50075">
    <property type="entry name" value="CARRIER"/>
    <property type="match status" value="1"/>
</dbReference>
<keyword evidence="3" id="KW-1185">Reference proteome</keyword>
<gene>
    <name evidence="2" type="ORF">EZJ19_05005</name>
</gene>
<dbReference type="Pfam" id="PF00550">
    <property type="entry name" value="PP-binding"/>
    <property type="match status" value="1"/>
</dbReference>
<evidence type="ECO:0000259" key="1">
    <source>
        <dbReference type="PROSITE" id="PS50075"/>
    </source>
</evidence>
<dbReference type="InterPro" id="IPR036736">
    <property type="entry name" value="ACP-like_sf"/>
</dbReference>
<dbReference type="RefSeq" id="WP_131445195.1">
    <property type="nucleotide sequence ID" value="NZ_SJZB01000018.1"/>
</dbReference>
<feature type="domain" description="Carrier" evidence="1">
    <location>
        <begin position="4"/>
        <end position="82"/>
    </location>
</feature>
<dbReference type="Gene3D" id="1.10.1200.10">
    <property type="entry name" value="ACP-like"/>
    <property type="match status" value="1"/>
</dbReference>
<proteinExistence type="predicted"/>
<organism evidence="2 3">
    <name type="scientific">Parasulfuritortus cantonensis</name>
    <dbReference type="NCBI Taxonomy" id="2528202"/>
    <lineage>
        <taxon>Bacteria</taxon>
        <taxon>Pseudomonadati</taxon>
        <taxon>Pseudomonadota</taxon>
        <taxon>Betaproteobacteria</taxon>
        <taxon>Nitrosomonadales</taxon>
        <taxon>Thiobacillaceae</taxon>
        <taxon>Parasulfuritortus</taxon>
    </lineage>
</organism>
<reference evidence="2 3" key="1">
    <citation type="submission" date="2019-03" db="EMBL/GenBank/DDBJ databases">
        <title>Genome sequence of Thiobacillaceae bacterium LSR1, a sulfur-oxidizing bacterium isolated from freshwater sediment.</title>
        <authorList>
            <person name="Li S."/>
        </authorList>
    </citation>
    <scope>NUCLEOTIDE SEQUENCE [LARGE SCALE GENOMIC DNA]</scope>
    <source>
        <strain evidence="2 3">LSR1</strain>
    </source>
</reference>
<name>A0A4R1BGI2_9PROT</name>
<evidence type="ECO:0000313" key="3">
    <source>
        <dbReference type="Proteomes" id="UP000295443"/>
    </source>
</evidence>
<dbReference type="AlphaFoldDB" id="A0A4R1BGI2"/>
<dbReference type="InterPro" id="IPR009081">
    <property type="entry name" value="PP-bd_ACP"/>
</dbReference>
<protein>
    <submittedName>
        <fullName evidence="2">Acyl carrier protein</fullName>
    </submittedName>
</protein>
<dbReference type="EMBL" id="SJZB01000018">
    <property type="protein sequence ID" value="TCJ16267.1"/>
    <property type="molecule type" value="Genomic_DNA"/>
</dbReference>